<feature type="transmembrane region" description="Helical" evidence="1">
    <location>
        <begin position="72"/>
        <end position="88"/>
    </location>
</feature>
<protein>
    <submittedName>
        <fullName evidence="2">Uncharacterized protein</fullName>
    </submittedName>
</protein>
<feature type="transmembrane region" description="Helical" evidence="1">
    <location>
        <begin position="163"/>
        <end position="185"/>
    </location>
</feature>
<evidence type="ECO:0000313" key="2">
    <source>
        <dbReference type="EMBL" id="GMI30290.1"/>
    </source>
</evidence>
<evidence type="ECO:0000313" key="3">
    <source>
        <dbReference type="Proteomes" id="UP001165060"/>
    </source>
</evidence>
<sequence>MEPPSADAKDGRMKEALKLLALLGVLTAFYFTGDALGAQIKKVRDAWESWNPVFAFLLYLTIQFVRRSIPPLYMFFGPFGTVFLLFLSDTYGASKGAIVSQALKLHDVAIFLIIRHLYSSGIDSLCDPDYQIWWLSSSFRSALIGFDKTWRSYVFEKPTYQQAAVICVFSMTYFFNDYLCLFWFATRSKISFRTYAVGFTLGLLLEYPKTLMKFKIYTSAADTAQDKSDSPLSFFSDTLDLFSPGEAVLILLTTGIATCCVHGVHIKAVFTALLAYARPTKAAAEDDDVERLAPSSAIIPK</sequence>
<organism evidence="2 3">
    <name type="scientific">Tetraparma gracilis</name>
    <dbReference type="NCBI Taxonomy" id="2962635"/>
    <lineage>
        <taxon>Eukaryota</taxon>
        <taxon>Sar</taxon>
        <taxon>Stramenopiles</taxon>
        <taxon>Ochrophyta</taxon>
        <taxon>Bolidophyceae</taxon>
        <taxon>Parmales</taxon>
        <taxon>Triparmaceae</taxon>
        <taxon>Tetraparma</taxon>
    </lineage>
</organism>
<feature type="transmembrane region" description="Helical" evidence="1">
    <location>
        <begin position="47"/>
        <end position="65"/>
    </location>
</feature>
<keyword evidence="1" id="KW-0812">Transmembrane</keyword>
<dbReference type="Proteomes" id="UP001165060">
    <property type="component" value="Unassembled WGS sequence"/>
</dbReference>
<comment type="caution">
    <text evidence="2">The sequence shown here is derived from an EMBL/GenBank/DDBJ whole genome shotgun (WGS) entry which is preliminary data.</text>
</comment>
<reference evidence="2 3" key="1">
    <citation type="journal article" date="2023" name="Commun. Biol.">
        <title>Genome analysis of Parmales, the sister group of diatoms, reveals the evolutionary specialization of diatoms from phago-mixotrophs to photoautotrophs.</title>
        <authorList>
            <person name="Ban H."/>
            <person name="Sato S."/>
            <person name="Yoshikawa S."/>
            <person name="Yamada K."/>
            <person name="Nakamura Y."/>
            <person name="Ichinomiya M."/>
            <person name="Sato N."/>
            <person name="Blanc-Mathieu R."/>
            <person name="Endo H."/>
            <person name="Kuwata A."/>
            <person name="Ogata H."/>
        </authorList>
    </citation>
    <scope>NUCLEOTIDE SEQUENCE [LARGE SCALE GENOMIC DNA]</scope>
</reference>
<keyword evidence="3" id="KW-1185">Reference proteome</keyword>
<evidence type="ECO:0000256" key="1">
    <source>
        <dbReference type="SAM" id="Phobius"/>
    </source>
</evidence>
<accession>A0ABQ6MPM9</accession>
<gene>
    <name evidence="2" type="ORF">TeGR_g4986</name>
</gene>
<dbReference type="EMBL" id="BRYB01001646">
    <property type="protein sequence ID" value="GMI30290.1"/>
    <property type="molecule type" value="Genomic_DNA"/>
</dbReference>
<name>A0ABQ6MPM9_9STRA</name>
<keyword evidence="1" id="KW-1133">Transmembrane helix</keyword>
<proteinExistence type="predicted"/>
<keyword evidence="1" id="KW-0472">Membrane</keyword>